<dbReference type="STRING" id="268407.PWYN_13225"/>
<dbReference type="AlphaFoldDB" id="A0A098MCA8"/>
<dbReference type="RefSeq" id="WP_036652184.1">
    <property type="nucleotide sequence ID" value="NZ_JQCR01000002.1"/>
</dbReference>
<feature type="transmembrane region" description="Helical" evidence="1">
    <location>
        <begin position="38"/>
        <end position="57"/>
    </location>
</feature>
<proteinExistence type="predicted"/>
<evidence type="ECO:0000313" key="3">
    <source>
        <dbReference type="Proteomes" id="UP000029734"/>
    </source>
</evidence>
<feature type="transmembrane region" description="Helical" evidence="1">
    <location>
        <begin position="139"/>
        <end position="158"/>
    </location>
</feature>
<keyword evidence="3" id="KW-1185">Reference proteome</keyword>
<dbReference type="Proteomes" id="UP000029734">
    <property type="component" value="Unassembled WGS sequence"/>
</dbReference>
<feature type="transmembrane region" description="Helical" evidence="1">
    <location>
        <begin position="69"/>
        <end position="88"/>
    </location>
</feature>
<keyword evidence="1" id="KW-0812">Transmembrane</keyword>
<name>A0A098MCA8_9BACL</name>
<reference evidence="2 3" key="1">
    <citation type="submission" date="2014-08" db="EMBL/GenBank/DDBJ databases">
        <authorList>
            <person name="den Bakker H.C."/>
        </authorList>
    </citation>
    <scope>NUCLEOTIDE SEQUENCE [LARGE SCALE GENOMIC DNA]</scope>
    <source>
        <strain evidence="2 3">DSM 18334</strain>
    </source>
</reference>
<gene>
    <name evidence="2" type="ORF">PWYN_13225</name>
</gene>
<sequence length="159" mass="17586">MRLRSLTGPIVAVLLPIICFVMLRRQPSWDNSFVAPRGHFYIVSFVALLAVVIAFTVGTAGRRVRNIKVSFLALSFISLAEMFMIHGLSTPDFLLHANHLPGISAPLSVLMATFWLWLSSLPSDYRLIGYLSRHEKYLLPVWALTLGAVGAFSAVSSII</sequence>
<keyword evidence="1" id="KW-0472">Membrane</keyword>
<organism evidence="2 3">
    <name type="scientific">Paenibacillus wynnii</name>
    <dbReference type="NCBI Taxonomy" id="268407"/>
    <lineage>
        <taxon>Bacteria</taxon>
        <taxon>Bacillati</taxon>
        <taxon>Bacillota</taxon>
        <taxon>Bacilli</taxon>
        <taxon>Bacillales</taxon>
        <taxon>Paenibacillaceae</taxon>
        <taxon>Paenibacillus</taxon>
    </lineage>
</organism>
<feature type="transmembrane region" description="Helical" evidence="1">
    <location>
        <begin position="7"/>
        <end position="26"/>
    </location>
</feature>
<feature type="transmembrane region" description="Helical" evidence="1">
    <location>
        <begin position="100"/>
        <end position="118"/>
    </location>
</feature>
<reference evidence="2 3" key="2">
    <citation type="submission" date="2014-10" db="EMBL/GenBank/DDBJ databases">
        <title>Comparative genomics of the Paenibacillus odorifer group.</title>
        <authorList>
            <person name="Tsai Y.-C."/>
            <person name="Martin N."/>
            <person name="Korlach J."/>
            <person name="Wiedmann M."/>
        </authorList>
    </citation>
    <scope>NUCLEOTIDE SEQUENCE [LARGE SCALE GENOMIC DNA]</scope>
    <source>
        <strain evidence="2 3">DSM 18334</strain>
    </source>
</reference>
<accession>A0A098MCA8</accession>
<evidence type="ECO:0000256" key="1">
    <source>
        <dbReference type="SAM" id="Phobius"/>
    </source>
</evidence>
<dbReference type="EMBL" id="JQCR01000002">
    <property type="protein sequence ID" value="KGE20185.1"/>
    <property type="molecule type" value="Genomic_DNA"/>
</dbReference>
<evidence type="ECO:0000313" key="2">
    <source>
        <dbReference type="EMBL" id="KGE20185.1"/>
    </source>
</evidence>
<comment type="caution">
    <text evidence="2">The sequence shown here is derived from an EMBL/GenBank/DDBJ whole genome shotgun (WGS) entry which is preliminary data.</text>
</comment>
<protein>
    <submittedName>
        <fullName evidence="2">Uncharacterized protein</fullName>
    </submittedName>
</protein>
<dbReference type="eggNOG" id="COG3437">
    <property type="taxonomic scope" value="Bacteria"/>
</dbReference>
<keyword evidence="1" id="KW-1133">Transmembrane helix</keyword>